<feature type="modified residue" description="4-aspartylphosphate" evidence="12">
    <location>
        <position position="52"/>
    </location>
</feature>
<evidence type="ECO:0000256" key="12">
    <source>
        <dbReference type="PROSITE-ProRule" id="PRU00169"/>
    </source>
</evidence>
<keyword evidence="3 12" id="KW-0597">Phosphoprotein</keyword>
<gene>
    <name evidence="16" type="ORF">DT065_10610</name>
</gene>
<dbReference type="InterPro" id="IPR039420">
    <property type="entry name" value="WalR-like"/>
</dbReference>
<feature type="domain" description="OmpR/PhoB-type" evidence="15">
    <location>
        <begin position="124"/>
        <end position="222"/>
    </location>
</feature>
<dbReference type="GO" id="GO:0006355">
    <property type="term" value="P:regulation of DNA-templated transcription"/>
    <property type="evidence" value="ECO:0007669"/>
    <property type="project" value="InterPro"/>
</dbReference>
<evidence type="ECO:0000256" key="10">
    <source>
        <dbReference type="ARBA" id="ARBA00037471"/>
    </source>
</evidence>
<name>A0A345BZP7_9BACI</name>
<dbReference type="OrthoDB" id="9790442at2"/>
<dbReference type="GO" id="GO:0000976">
    <property type="term" value="F:transcription cis-regulatory region binding"/>
    <property type="evidence" value="ECO:0007669"/>
    <property type="project" value="TreeGrafter"/>
</dbReference>
<accession>A0A345BZP7</accession>
<sequence>MISLLLADDDAHLREFVSEDLQNEGYRVYQAEDGEVALKILEKEMIHLAIVDIMMPKVDGFAMCKDIREGYDIPVIMLTAKGELEDKAKGFAAGTDDYVTKPFERKELIFRIKALLRRFQYVHQEIIMVGEVTINRKSYEVECNGKTMMLPMKEFDLLAQLASFPNQTFTREMLIEIIWGSDFTGDDRTVDVHVKRLRERFSKETDAFSIRTIRGVGYKMEVHE</sequence>
<evidence type="ECO:0000256" key="7">
    <source>
        <dbReference type="ARBA" id="ARBA00023125"/>
    </source>
</evidence>
<dbReference type="CDD" id="cd00383">
    <property type="entry name" value="trans_reg_C"/>
    <property type="match status" value="1"/>
</dbReference>
<dbReference type="PANTHER" id="PTHR48111:SF49">
    <property type="entry name" value="HEME RESPONSE REGULATOR HSSR"/>
    <property type="match status" value="1"/>
</dbReference>
<keyword evidence="9" id="KW-0804">Transcription</keyword>
<evidence type="ECO:0000313" key="17">
    <source>
        <dbReference type="Proteomes" id="UP000252100"/>
    </source>
</evidence>
<dbReference type="PROSITE" id="PS50110">
    <property type="entry name" value="RESPONSE_REGULATORY"/>
    <property type="match status" value="1"/>
</dbReference>
<dbReference type="RefSeq" id="WP_114373206.1">
    <property type="nucleotide sequence ID" value="NZ_CP031092.1"/>
</dbReference>
<evidence type="ECO:0000256" key="5">
    <source>
        <dbReference type="ARBA" id="ARBA00023015"/>
    </source>
</evidence>
<evidence type="ECO:0000259" key="14">
    <source>
        <dbReference type="PROSITE" id="PS50110"/>
    </source>
</evidence>
<evidence type="ECO:0000259" key="15">
    <source>
        <dbReference type="PROSITE" id="PS51755"/>
    </source>
</evidence>
<dbReference type="FunFam" id="1.10.10.10:FF:000018">
    <property type="entry name" value="DNA-binding response regulator ResD"/>
    <property type="match status" value="1"/>
</dbReference>
<proteinExistence type="predicted"/>
<dbReference type="InterPro" id="IPR036388">
    <property type="entry name" value="WH-like_DNA-bd_sf"/>
</dbReference>
<keyword evidence="2" id="KW-0963">Cytoplasm</keyword>
<dbReference type="InterPro" id="IPR001789">
    <property type="entry name" value="Sig_transdc_resp-reg_receiver"/>
</dbReference>
<keyword evidence="5" id="KW-0805">Transcription regulation</keyword>
<evidence type="ECO:0000256" key="9">
    <source>
        <dbReference type="ARBA" id="ARBA00023163"/>
    </source>
</evidence>
<dbReference type="Pfam" id="PF00072">
    <property type="entry name" value="Response_reg"/>
    <property type="match status" value="1"/>
</dbReference>
<dbReference type="Gene3D" id="1.10.10.10">
    <property type="entry name" value="Winged helix-like DNA-binding domain superfamily/Winged helix DNA-binding domain"/>
    <property type="match status" value="1"/>
</dbReference>
<reference evidence="16 17" key="1">
    <citation type="journal article" date="2018" name="J. Microbiol.">
        <title>Salicibibacter kimchii gen. nov., sp. nov., a moderately halophilic and alkalitolerant bacterium in the family Bacillaceae, isolated from kimchi.</title>
        <authorList>
            <person name="Jang J.Y."/>
            <person name="Oh Y.J."/>
            <person name="Lim S.K."/>
            <person name="Park H.K."/>
            <person name="Lee C."/>
            <person name="Kim J.Y."/>
            <person name="Lee M.A."/>
            <person name="Choi H.J."/>
        </authorList>
    </citation>
    <scope>NUCLEOTIDE SEQUENCE [LARGE SCALE GENOMIC DNA]</scope>
    <source>
        <strain evidence="16 17">NKC1-1</strain>
    </source>
</reference>
<evidence type="ECO:0000313" key="16">
    <source>
        <dbReference type="EMBL" id="AXF56428.1"/>
    </source>
</evidence>
<comment type="function">
    <text evidence="10">Member of the two-component regulatory system HssS/HssR involved in intracellular heme homeostasis and tempering of staphylococcal virulence. Phosphorylated HssR binds to a direct repeat sequence within hrtAB promoter and activates the expression of hrtAB, an efflux pump, in response to extracellular heme, hemin, hemoglobin or blood.</text>
</comment>
<dbReference type="Pfam" id="PF00486">
    <property type="entry name" value="Trans_reg_C"/>
    <property type="match status" value="1"/>
</dbReference>
<dbReference type="Gene3D" id="3.40.50.2300">
    <property type="match status" value="1"/>
</dbReference>
<dbReference type="Gene3D" id="6.10.250.690">
    <property type="match status" value="1"/>
</dbReference>
<dbReference type="SMART" id="SM00448">
    <property type="entry name" value="REC"/>
    <property type="match status" value="1"/>
</dbReference>
<evidence type="ECO:0000256" key="13">
    <source>
        <dbReference type="PROSITE-ProRule" id="PRU01091"/>
    </source>
</evidence>
<evidence type="ECO:0000256" key="6">
    <source>
        <dbReference type="ARBA" id="ARBA00023026"/>
    </source>
</evidence>
<evidence type="ECO:0000256" key="3">
    <source>
        <dbReference type="ARBA" id="ARBA00022553"/>
    </source>
</evidence>
<keyword evidence="6" id="KW-0843">Virulence</keyword>
<evidence type="ECO:0000256" key="2">
    <source>
        <dbReference type="ARBA" id="ARBA00022490"/>
    </source>
</evidence>
<dbReference type="SMART" id="SM00862">
    <property type="entry name" value="Trans_reg_C"/>
    <property type="match status" value="1"/>
</dbReference>
<dbReference type="GO" id="GO:0000156">
    <property type="term" value="F:phosphorelay response regulator activity"/>
    <property type="evidence" value="ECO:0007669"/>
    <property type="project" value="TreeGrafter"/>
</dbReference>
<keyword evidence="17" id="KW-1185">Reference proteome</keyword>
<dbReference type="CDD" id="cd17574">
    <property type="entry name" value="REC_OmpR"/>
    <property type="match status" value="1"/>
</dbReference>
<keyword evidence="8" id="KW-0010">Activator</keyword>
<dbReference type="GO" id="GO:0032993">
    <property type="term" value="C:protein-DNA complex"/>
    <property type="evidence" value="ECO:0007669"/>
    <property type="project" value="TreeGrafter"/>
</dbReference>
<dbReference type="EMBL" id="CP031092">
    <property type="protein sequence ID" value="AXF56428.1"/>
    <property type="molecule type" value="Genomic_DNA"/>
</dbReference>
<evidence type="ECO:0000256" key="1">
    <source>
        <dbReference type="ARBA" id="ARBA00004496"/>
    </source>
</evidence>
<dbReference type="KEGG" id="rue:DT065_10610"/>
<evidence type="ECO:0000256" key="8">
    <source>
        <dbReference type="ARBA" id="ARBA00023159"/>
    </source>
</evidence>
<feature type="DNA-binding region" description="OmpR/PhoB-type" evidence="13">
    <location>
        <begin position="124"/>
        <end position="222"/>
    </location>
</feature>
<dbReference type="PROSITE" id="PS51755">
    <property type="entry name" value="OMPR_PHOB"/>
    <property type="match status" value="1"/>
</dbReference>
<dbReference type="InterPro" id="IPR001867">
    <property type="entry name" value="OmpR/PhoB-type_DNA-bd"/>
</dbReference>
<dbReference type="InterPro" id="IPR011006">
    <property type="entry name" value="CheY-like_superfamily"/>
</dbReference>
<dbReference type="PANTHER" id="PTHR48111">
    <property type="entry name" value="REGULATOR OF RPOS"/>
    <property type="match status" value="1"/>
</dbReference>
<feature type="domain" description="Response regulatory" evidence="14">
    <location>
        <begin position="3"/>
        <end position="116"/>
    </location>
</feature>
<comment type="subcellular location">
    <subcellularLocation>
        <location evidence="1">Cytoplasm</location>
    </subcellularLocation>
</comment>
<dbReference type="AlphaFoldDB" id="A0A345BZP7"/>
<keyword evidence="4" id="KW-0902">Two-component regulatory system</keyword>
<dbReference type="FunFam" id="3.40.50.2300:FF:000001">
    <property type="entry name" value="DNA-binding response regulator PhoB"/>
    <property type="match status" value="1"/>
</dbReference>
<dbReference type="Proteomes" id="UP000252100">
    <property type="component" value="Chromosome"/>
</dbReference>
<evidence type="ECO:0000256" key="11">
    <source>
        <dbReference type="ARBA" id="ARBA00039976"/>
    </source>
</evidence>
<dbReference type="GO" id="GO:0005829">
    <property type="term" value="C:cytosol"/>
    <property type="evidence" value="ECO:0007669"/>
    <property type="project" value="TreeGrafter"/>
</dbReference>
<keyword evidence="7 13" id="KW-0238">DNA-binding</keyword>
<protein>
    <recommendedName>
        <fullName evidence="11">Heme response regulator HssR</fullName>
    </recommendedName>
</protein>
<evidence type="ECO:0000256" key="4">
    <source>
        <dbReference type="ARBA" id="ARBA00023012"/>
    </source>
</evidence>
<dbReference type="SUPFAM" id="SSF52172">
    <property type="entry name" value="CheY-like"/>
    <property type="match status" value="1"/>
</dbReference>
<organism evidence="16 17">
    <name type="scientific">Salicibibacter kimchii</name>
    <dbReference type="NCBI Taxonomy" id="2099786"/>
    <lineage>
        <taxon>Bacteria</taxon>
        <taxon>Bacillati</taxon>
        <taxon>Bacillota</taxon>
        <taxon>Bacilli</taxon>
        <taxon>Bacillales</taxon>
        <taxon>Bacillaceae</taxon>
        <taxon>Salicibibacter</taxon>
    </lineage>
</organism>